<dbReference type="Gene3D" id="1.10.530.10">
    <property type="match status" value="1"/>
</dbReference>
<evidence type="ECO:0000313" key="5">
    <source>
        <dbReference type="Proteomes" id="UP000325255"/>
    </source>
</evidence>
<dbReference type="InterPro" id="IPR008258">
    <property type="entry name" value="Transglycosylase_SLT_dom_1"/>
</dbReference>
<name>A0A5M6IPG0_9PROT</name>
<protein>
    <submittedName>
        <fullName evidence="4">Transglycosylase SLT domain-containing protein</fullName>
    </submittedName>
</protein>
<dbReference type="SUPFAM" id="SSF53955">
    <property type="entry name" value="Lysozyme-like"/>
    <property type="match status" value="1"/>
</dbReference>
<evidence type="ECO:0000313" key="4">
    <source>
        <dbReference type="EMBL" id="KAA5609355.1"/>
    </source>
</evidence>
<dbReference type="InterPro" id="IPR036680">
    <property type="entry name" value="SPOR-like_sf"/>
</dbReference>
<organism evidence="4 5">
    <name type="scientific">Rhodovastum atsumiense</name>
    <dbReference type="NCBI Taxonomy" id="504468"/>
    <lineage>
        <taxon>Bacteria</taxon>
        <taxon>Pseudomonadati</taxon>
        <taxon>Pseudomonadota</taxon>
        <taxon>Alphaproteobacteria</taxon>
        <taxon>Acetobacterales</taxon>
        <taxon>Acetobacteraceae</taxon>
        <taxon>Rhodovastum</taxon>
    </lineage>
</organism>
<comment type="similarity">
    <text evidence="1">Belongs to the transglycosylase Slt family.</text>
</comment>
<dbReference type="Pfam" id="PF05036">
    <property type="entry name" value="SPOR"/>
    <property type="match status" value="1"/>
</dbReference>
<dbReference type="AlphaFoldDB" id="A0A5M6IPG0"/>
<dbReference type="PANTHER" id="PTHR37423:SF2">
    <property type="entry name" value="MEMBRANE-BOUND LYTIC MUREIN TRANSGLYCOSYLASE C"/>
    <property type="match status" value="1"/>
</dbReference>
<evidence type="ECO:0000259" key="3">
    <source>
        <dbReference type="PROSITE" id="PS51724"/>
    </source>
</evidence>
<accession>A0A5M6IPG0</accession>
<comment type="similarity">
    <text evidence="2">Belongs to the virb1 family.</text>
</comment>
<dbReference type="InterPro" id="IPR007730">
    <property type="entry name" value="SPOR-like_dom"/>
</dbReference>
<dbReference type="GO" id="GO:0042834">
    <property type="term" value="F:peptidoglycan binding"/>
    <property type="evidence" value="ECO:0007669"/>
    <property type="project" value="InterPro"/>
</dbReference>
<evidence type="ECO:0000256" key="2">
    <source>
        <dbReference type="ARBA" id="ARBA00009387"/>
    </source>
</evidence>
<dbReference type="EMBL" id="VWPK01000052">
    <property type="protein sequence ID" value="KAA5609355.1"/>
    <property type="molecule type" value="Genomic_DNA"/>
</dbReference>
<dbReference type="Gene3D" id="3.30.70.1070">
    <property type="entry name" value="Sporulation related repeat"/>
    <property type="match status" value="1"/>
</dbReference>
<dbReference type="PROSITE" id="PS51724">
    <property type="entry name" value="SPOR"/>
    <property type="match status" value="1"/>
</dbReference>
<comment type="caution">
    <text evidence="4">The sequence shown here is derived from an EMBL/GenBank/DDBJ whole genome shotgun (WGS) entry which is preliminary data.</text>
</comment>
<gene>
    <name evidence="4" type="ORF">F1189_24470</name>
</gene>
<dbReference type="PANTHER" id="PTHR37423">
    <property type="entry name" value="SOLUBLE LYTIC MUREIN TRANSGLYCOSYLASE-RELATED"/>
    <property type="match status" value="1"/>
</dbReference>
<dbReference type="Pfam" id="PF01464">
    <property type="entry name" value="SLT"/>
    <property type="match status" value="1"/>
</dbReference>
<evidence type="ECO:0000256" key="1">
    <source>
        <dbReference type="ARBA" id="ARBA00007734"/>
    </source>
</evidence>
<dbReference type="InterPro" id="IPR023346">
    <property type="entry name" value="Lysozyme-like_dom_sf"/>
</dbReference>
<feature type="domain" description="SPOR" evidence="3">
    <location>
        <begin position="458"/>
        <end position="542"/>
    </location>
</feature>
<keyword evidence="5" id="KW-1185">Reference proteome</keyword>
<sequence length="542" mass="57329">MGMKMPAPPGKRFGEHVVHRASFPSARGKDQNRSDATVIGRKADQTHHHDYDLGITDELALSLSNRPAIRQARASCPARVAPVVSPLLPFLHRGNRRGVPTACGEWSLARPALLLVLLSVCAGCSGGGYARWDGRRGYDGNGDYGYDLTASRAEARSYRSRAAVSYPVPGTRDDPWGPYIREAATRFAVPERWIREVMRQESSFRLYESDGSLITSSAGAMGLMQVMPGTYDMLRRRYGLGSDPYEPRDNILAGTAYIREMYDRYGAPAFLAAYNAGPERVESYLAGSGWLPDETVNYLSRVAPRLGTEVAMTGPLAAYAGGATVATASTRRRNGGTDADRAYAGGGMVGQQYATLSPDPDRAYAGGGVVGQQYGAFAQPAAIDDDPASRAFDGGGLVTRDAPTGVLTAPGGWQGVATDRPPSRIYESASLAAPAVPQESMRPPAQPMAMLMPVAAAATRPGGWGIQVGAYPDATNSRAALAAARARGGTMLAGAQPSITVVERGGTLYRARLLGLSAEDASTACARLLRAGMDCFTVPPGS</sequence>
<dbReference type="OrthoDB" id="9801695at2"/>
<dbReference type="Proteomes" id="UP000325255">
    <property type="component" value="Unassembled WGS sequence"/>
</dbReference>
<proteinExistence type="inferred from homology"/>
<reference evidence="4 5" key="1">
    <citation type="submission" date="2019-09" db="EMBL/GenBank/DDBJ databases">
        <title>Genome sequence of Rhodovastum atsumiense, a diverse member of the Acetobacteraceae family of non-sulfur purple photosynthetic bacteria.</title>
        <authorList>
            <person name="Meyer T."/>
            <person name="Kyndt J."/>
        </authorList>
    </citation>
    <scope>NUCLEOTIDE SEQUENCE [LARGE SCALE GENOMIC DNA]</scope>
    <source>
        <strain evidence="4 5">DSM 21279</strain>
    </source>
</reference>